<dbReference type="AlphaFoldDB" id="A0A0G0QUF9"/>
<evidence type="ECO:0000313" key="3">
    <source>
        <dbReference type="Proteomes" id="UP000034072"/>
    </source>
</evidence>
<gene>
    <name evidence="2" type="ORF">UT75_C0002G0033</name>
</gene>
<name>A0A0G0QUF9_9BACT</name>
<accession>A0A0G0QUF9</accession>
<feature type="domain" description="Putative zinc ribbon" evidence="1">
    <location>
        <begin position="1"/>
        <end position="69"/>
    </location>
</feature>
<dbReference type="InterPro" id="IPR025868">
    <property type="entry name" value="Zn_ribbon_dom_put"/>
</dbReference>
<evidence type="ECO:0000313" key="2">
    <source>
        <dbReference type="EMBL" id="KKR40996.1"/>
    </source>
</evidence>
<protein>
    <recommendedName>
        <fullName evidence="1">Putative zinc ribbon domain-containing protein</fullName>
    </recommendedName>
</protein>
<dbReference type="Pfam" id="PF12674">
    <property type="entry name" value="Zn_ribbon_2"/>
    <property type="match status" value="1"/>
</dbReference>
<evidence type="ECO:0000259" key="1">
    <source>
        <dbReference type="Pfam" id="PF12674"/>
    </source>
</evidence>
<dbReference type="EMBL" id="LBXZ01000002">
    <property type="protein sequence ID" value="KKR40996.1"/>
    <property type="molecule type" value="Genomic_DNA"/>
</dbReference>
<proteinExistence type="predicted"/>
<reference evidence="2 3" key="1">
    <citation type="journal article" date="2015" name="Nature">
        <title>rRNA introns, odd ribosomes, and small enigmatic genomes across a large radiation of phyla.</title>
        <authorList>
            <person name="Brown C.T."/>
            <person name="Hug L.A."/>
            <person name="Thomas B.C."/>
            <person name="Sharon I."/>
            <person name="Castelle C.J."/>
            <person name="Singh A."/>
            <person name="Wilkins M.J."/>
            <person name="Williams K.H."/>
            <person name="Banfield J.F."/>
        </authorList>
    </citation>
    <scope>NUCLEOTIDE SEQUENCE [LARGE SCALE GENOMIC DNA]</scope>
</reference>
<sequence length="94" mass="10826">MPLTKKEDFDNGDENSNFCLYCVNTDGSVKSCEEIFEGGVQFFMTQIEGDRQMAEKVTRKNMGELSYWRDKNCEVLKGEMATDEEFAEVMKKLS</sequence>
<organism evidence="2 3">
    <name type="scientific">Candidatus Yanofskybacteria bacterium GW2011_GWE2_40_11</name>
    <dbReference type="NCBI Taxonomy" id="1619033"/>
    <lineage>
        <taxon>Bacteria</taxon>
        <taxon>Candidatus Yanofskyibacteriota</taxon>
    </lineage>
</organism>
<dbReference type="Proteomes" id="UP000034072">
    <property type="component" value="Unassembled WGS sequence"/>
</dbReference>
<comment type="caution">
    <text evidence="2">The sequence shown here is derived from an EMBL/GenBank/DDBJ whole genome shotgun (WGS) entry which is preliminary data.</text>
</comment>